<dbReference type="EC" id="3.1.3.11" evidence="4"/>
<dbReference type="Proteomes" id="UP000249377">
    <property type="component" value="Unassembled WGS sequence"/>
</dbReference>
<reference evidence="5 6" key="1">
    <citation type="submission" date="2018-06" db="EMBL/GenBank/DDBJ databases">
        <title>Noncontiguous genome sequence of Ruminococcaceae bacterium ASD2818.</title>
        <authorList>
            <person name="Chaplin A.V."/>
            <person name="Sokolova S.R."/>
            <person name="Kochetkova T.O."/>
            <person name="Goltsov A.Y."/>
            <person name="Trofimov D.Y."/>
            <person name="Efimov B.A."/>
        </authorList>
    </citation>
    <scope>NUCLEOTIDE SEQUENCE [LARGE SCALE GENOMIC DNA]</scope>
    <source>
        <strain evidence="5 6">ASD2818</strain>
    </source>
</reference>
<keyword evidence="6" id="KW-1185">Reference proteome</keyword>
<proteinExistence type="inferred from homology"/>
<dbReference type="EMBL" id="QLYR01000006">
    <property type="protein sequence ID" value="RAQ28296.1"/>
    <property type="molecule type" value="Genomic_DNA"/>
</dbReference>
<dbReference type="UniPathway" id="UPA00138"/>
<organism evidence="5 6">
    <name type="scientific">Hydrogeniiclostridium mannosilyticum</name>
    <dbReference type="NCBI Taxonomy" id="2764322"/>
    <lineage>
        <taxon>Bacteria</taxon>
        <taxon>Bacillati</taxon>
        <taxon>Bacillota</taxon>
        <taxon>Clostridia</taxon>
        <taxon>Eubacteriales</taxon>
        <taxon>Acutalibacteraceae</taxon>
        <taxon>Hydrogeniiclostridium</taxon>
    </lineage>
</organism>
<dbReference type="Pfam" id="PF06874">
    <property type="entry name" value="FBPase_2"/>
    <property type="match status" value="1"/>
</dbReference>
<dbReference type="InterPro" id="IPR029052">
    <property type="entry name" value="Metallo-depent_PP-like"/>
</dbReference>
<dbReference type="GO" id="GO:0006094">
    <property type="term" value="P:gluconeogenesis"/>
    <property type="evidence" value="ECO:0007669"/>
    <property type="project" value="UniProtKB-UniRule"/>
</dbReference>
<evidence type="ECO:0000313" key="6">
    <source>
        <dbReference type="Proteomes" id="UP000249377"/>
    </source>
</evidence>
<keyword evidence="2 4" id="KW-0464">Manganese</keyword>
<gene>
    <name evidence="4" type="primary">fbp</name>
    <name evidence="5" type="ORF">DPQ25_09850</name>
</gene>
<evidence type="ECO:0000256" key="3">
    <source>
        <dbReference type="ARBA" id="ARBA00023277"/>
    </source>
</evidence>
<dbReference type="Gene3D" id="3.60.21.10">
    <property type="match status" value="1"/>
</dbReference>
<comment type="pathway">
    <text evidence="4">Carbohydrate biosynthesis; gluconeogenesis.</text>
</comment>
<comment type="similarity">
    <text evidence="4">Belongs to the FBPase class 3 family.</text>
</comment>
<dbReference type="GO" id="GO:0042132">
    <property type="term" value="F:fructose 1,6-bisphosphate 1-phosphatase activity"/>
    <property type="evidence" value="ECO:0007669"/>
    <property type="project" value="UniProtKB-UniRule"/>
</dbReference>
<evidence type="ECO:0000256" key="4">
    <source>
        <dbReference type="HAMAP-Rule" id="MF_01854"/>
    </source>
</evidence>
<sequence>MTDRHYLELLAKDYPTIAAASSEIINLNAICCLPKGTEYFFSDLHGESEAFRYLLNSASGVVRDKIETLFQNSVGEADRALLSALIYQPEETLQAQQDRAGFEDWCRITIYRLVQVCRAVSSKYTRSKVRKKIPGQFAYIIDELLHADTEENKEDYYTEIICSIVNTGVAEPFITVLCRLIRQCCIDRLHIIGDIFDRGPRADQIMEELMGFQAVDIQWGNHDIGWIGAQAGNTACMANVVRQGISYNNFDLLEDGYGINLRALSTFAAQVYSDDPCALFAPHLLDQNTYDPVDAGLAAKMHKAIAVIQFKLEGQLIKRHPEYQMEDRILLDKVDFQAGTVRLDGEAYPLRDTLFPTVDPADPLALTVQEEELVHTLALSFSHSALLQKHLRFLYSNGGMYKCFNANLLYHGCIPMTEDGAFEHVSFGGKELWGKNYLDYIRGRVHDACFAPADSAAKQDAVDFIWYLWCGPKSPLFGKSKLAAFERYFIADPKTHTETLNPYYRLVEERPACEKILHEFGLDPAQSHIVNGHVPVKPRKGESPIKGGGLLFMIDGGISKAYHGQTGIGGYTLISNSHHLALAEHKPFEEVRRNLSQNAPRVQIVQLMPKRVTVRDTDTGKKLIRQIEELQDLLAAYRTGSLKECL</sequence>
<name>A0A328UDV7_9FIRM</name>
<dbReference type="HAMAP" id="MF_01854">
    <property type="entry name" value="FBPase_class3"/>
    <property type="match status" value="1"/>
</dbReference>
<comment type="catalytic activity">
    <reaction evidence="4">
        <text>beta-D-fructose 1,6-bisphosphate + H2O = beta-D-fructose 6-phosphate + phosphate</text>
        <dbReference type="Rhea" id="RHEA:11064"/>
        <dbReference type="ChEBI" id="CHEBI:15377"/>
        <dbReference type="ChEBI" id="CHEBI:32966"/>
        <dbReference type="ChEBI" id="CHEBI:43474"/>
        <dbReference type="ChEBI" id="CHEBI:57634"/>
        <dbReference type="EC" id="3.1.3.11"/>
    </reaction>
</comment>
<protein>
    <recommendedName>
        <fullName evidence="4">Fructose-1,6-bisphosphatase class 3</fullName>
        <shortName evidence="4">FBPase class 3</shortName>
        <ecNumber evidence="4">3.1.3.11</ecNumber>
    </recommendedName>
    <alternativeName>
        <fullName evidence="4">D-fructose-1,6-bisphosphate 1-phosphohydrolase class 3</fullName>
    </alternativeName>
</protein>
<evidence type="ECO:0000313" key="5">
    <source>
        <dbReference type="EMBL" id="RAQ28296.1"/>
    </source>
</evidence>
<dbReference type="AlphaFoldDB" id="A0A328UDV7"/>
<accession>A0A328UDV7</accession>
<evidence type="ECO:0000256" key="1">
    <source>
        <dbReference type="ARBA" id="ARBA00022801"/>
    </source>
</evidence>
<comment type="cofactor">
    <cofactor evidence="4">
        <name>Mn(2+)</name>
        <dbReference type="ChEBI" id="CHEBI:29035"/>
    </cofactor>
</comment>
<keyword evidence="3 4" id="KW-0119">Carbohydrate metabolism</keyword>
<dbReference type="InterPro" id="IPR009164">
    <property type="entry name" value="FBPtase_class3"/>
</dbReference>
<dbReference type="SUPFAM" id="SSF56300">
    <property type="entry name" value="Metallo-dependent phosphatases"/>
    <property type="match status" value="1"/>
</dbReference>
<dbReference type="RefSeq" id="WP_112333008.1">
    <property type="nucleotide sequence ID" value="NZ_JADPHD010000006.1"/>
</dbReference>
<keyword evidence="1 4" id="KW-0378">Hydrolase</keyword>
<evidence type="ECO:0000256" key="2">
    <source>
        <dbReference type="ARBA" id="ARBA00023211"/>
    </source>
</evidence>
<comment type="caution">
    <text evidence="5">The sequence shown here is derived from an EMBL/GenBank/DDBJ whole genome shotgun (WGS) entry which is preliminary data.</text>
</comment>